<evidence type="ECO:0000256" key="3">
    <source>
        <dbReference type="ARBA" id="ARBA00043088"/>
    </source>
</evidence>
<feature type="domain" description="Enoyl reductase (ER)" evidence="5">
    <location>
        <begin position="16"/>
        <end position="328"/>
    </location>
</feature>
<dbReference type="Proteomes" id="UP000306954">
    <property type="component" value="Unassembled WGS sequence"/>
</dbReference>
<dbReference type="GO" id="GO:0005829">
    <property type="term" value="C:cytosol"/>
    <property type="evidence" value="ECO:0007669"/>
    <property type="project" value="TreeGrafter"/>
</dbReference>
<dbReference type="PANTHER" id="PTHR48106:SF13">
    <property type="entry name" value="QUINONE OXIDOREDUCTASE-RELATED"/>
    <property type="match status" value="1"/>
</dbReference>
<dbReference type="OrthoDB" id="48317at2759"/>
<evidence type="ECO:0000256" key="1">
    <source>
        <dbReference type="ARBA" id="ARBA00022857"/>
    </source>
</evidence>
<protein>
    <recommendedName>
        <fullName evidence="4">Probable quinone oxidoreductase</fullName>
    </recommendedName>
    <alternativeName>
        <fullName evidence="3">NADPH:quinone reductase</fullName>
    </alternativeName>
</protein>
<dbReference type="PROSITE" id="PS01162">
    <property type="entry name" value="QOR_ZETA_CRYSTAL"/>
    <property type="match status" value="1"/>
</dbReference>
<dbReference type="EMBL" id="SPOF01000027">
    <property type="protein sequence ID" value="TIB10941.1"/>
    <property type="molecule type" value="Genomic_DNA"/>
</dbReference>
<dbReference type="EMBL" id="SPOI01000008">
    <property type="protein sequence ID" value="TIB42349.1"/>
    <property type="molecule type" value="Genomic_DNA"/>
</dbReference>
<dbReference type="SUPFAM" id="SSF51735">
    <property type="entry name" value="NAD(P)-binding Rossmann-fold domains"/>
    <property type="match status" value="1"/>
</dbReference>
<dbReference type="Pfam" id="PF08240">
    <property type="entry name" value="ADH_N"/>
    <property type="match status" value="1"/>
</dbReference>
<evidence type="ECO:0000256" key="2">
    <source>
        <dbReference type="ARBA" id="ARBA00023002"/>
    </source>
</evidence>
<dbReference type="Gene3D" id="3.90.180.10">
    <property type="entry name" value="Medium-chain alcohol dehydrogenases, catalytic domain"/>
    <property type="match status" value="1"/>
</dbReference>
<evidence type="ECO:0000256" key="4">
    <source>
        <dbReference type="ARBA" id="ARBA00070796"/>
    </source>
</evidence>
<reference evidence="8 9" key="1">
    <citation type="submission" date="2019-03" db="EMBL/GenBank/DDBJ databases">
        <title>Sequencing 23 genomes of Wallemia ichthyophaga.</title>
        <authorList>
            <person name="Gostincar C."/>
        </authorList>
    </citation>
    <scope>NUCLEOTIDE SEQUENCE [LARGE SCALE GENOMIC DNA]</scope>
    <source>
        <strain evidence="7 9">EXF-6200</strain>
        <strain evidence="6 8">EXF-8621</strain>
    </source>
</reference>
<dbReference type="InterPro" id="IPR013149">
    <property type="entry name" value="ADH-like_C"/>
</dbReference>
<dbReference type="InterPro" id="IPR011032">
    <property type="entry name" value="GroES-like_sf"/>
</dbReference>
<dbReference type="GO" id="GO:0003960">
    <property type="term" value="F:quinone reductase (NADPH) activity"/>
    <property type="evidence" value="ECO:0007669"/>
    <property type="project" value="InterPro"/>
</dbReference>
<dbReference type="FunFam" id="3.40.50.720:FF:000053">
    <property type="entry name" value="Quinone oxidoreductase 1"/>
    <property type="match status" value="1"/>
</dbReference>
<proteinExistence type="predicted"/>
<dbReference type="SMART" id="SM00829">
    <property type="entry name" value="PKS_ER"/>
    <property type="match status" value="1"/>
</dbReference>
<dbReference type="Pfam" id="PF00107">
    <property type="entry name" value="ADH_zinc_N"/>
    <property type="match status" value="1"/>
</dbReference>
<dbReference type="SUPFAM" id="SSF50129">
    <property type="entry name" value="GroES-like"/>
    <property type="match status" value="1"/>
</dbReference>
<dbReference type="AlphaFoldDB" id="A0A4T0GEP5"/>
<dbReference type="PANTHER" id="PTHR48106">
    <property type="entry name" value="QUINONE OXIDOREDUCTASE PIG3-RELATED"/>
    <property type="match status" value="1"/>
</dbReference>
<dbReference type="InterPro" id="IPR013154">
    <property type="entry name" value="ADH-like_N"/>
</dbReference>
<dbReference type="InterPro" id="IPR036291">
    <property type="entry name" value="NAD(P)-bd_dom_sf"/>
</dbReference>
<evidence type="ECO:0000313" key="8">
    <source>
        <dbReference type="Proteomes" id="UP000306954"/>
    </source>
</evidence>
<sequence length="332" mass="35777">MPVPETFNRLRIFETGNLDKLVIDSNSTLDSLGPHAINIKVSYAGINYIDTYFRSGLYPVSLPFNLGQEGSGTVVDVGSQVTRFKPGQSVAFYSNGSLSEYTQVEESKAVALDTKNVSEFDAATVLLQGLTAWTFLKEAHNVKKGDKVLVHAAAGGVGLILVQLAKYLGAIVIGTTSTAEKAQLAKANGADHVILYTEENVAERINEITNGEGIDGNFDGVGKDTFDLAFQVAARRGTIVSFGNASGAVPPFSILQLTPKNIKLLRPSVMNYIATAEELDRYSAELFDLIERGVLKIHRHGVYSFDIDSLKQAQADITSRATTGKLVVKVSD</sequence>
<evidence type="ECO:0000313" key="7">
    <source>
        <dbReference type="EMBL" id="TIB42349.1"/>
    </source>
</evidence>
<accession>A0A4T0GEP5</accession>
<keyword evidence="2" id="KW-0560">Oxidoreductase</keyword>
<evidence type="ECO:0000313" key="9">
    <source>
        <dbReference type="Proteomes" id="UP000310689"/>
    </source>
</evidence>
<dbReference type="CDD" id="cd05286">
    <property type="entry name" value="QOR2"/>
    <property type="match status" value="1"/>
</dbReference>
<dbReference type="OMA" id="CDHTIDY"/>
<dbReference type="GO" id="GO:0008270">
    <property type="term" value="F:zinc ion binding"/>
    <property type="evidence" value="ECO:0007669"/>
    <property type="project" value="InterPro"/>
</dbReference>
<dbReference type="Gene3D" id="3.40.50.720">
    <property type="entry name" value="NAD(P)-binding Rossmann-like Domain"/>
    <property type="match status" value="1"/>
</dbReference>
<evidence type="ECO:0000313" key="6">
    <source>
        <dbReference type="EMBL" id="TIB10941.1"/>
    </source>
</evidence>
<comment type="caution">
    <text evidence="7">The sequence shown here is derived from an EMBL/GenBank/DDBJ whole genome shotgun (WGS) entry which is preliminary data.</text>
</comment>
<evidence type="ECO:0000259" key="5">
    <source>
        <dbReference type="SMART" id="SM00829"/>
    </source>
</evidence>
<name>A0A4T0GEP5_WALIC</name>
<dbReference type="InterPro" id="IPR047618">
    <property type="entry name" value="QOR-like"/>
</dbReference>
<dbReference type="InterPro" id="IPR020843">
    <property type="entry name" value="ER"/>
</dbReference>
<dbReference type="InterPro" id="IPR002364">
    <property type="entry name" value="Quin_OxRdtase/zeta-crystal_CS"/>
</dbReference>
<organism evidence="7 9">
    <name type="scientific">Wallemia ichthyophaga</name>
    <dbReference type="NCBI Taxonomy" id="245174"/>
    <lineage>
        <taxon>Eukaryota</taxon>
        <taxon>Fungi</taxon>
        <taxon>Dikarya</taxon>
        <taxon>Basidiomycota</taxon>
        <taxon>Wallemiomycotina</taxon>
        <taxon>Wallemiomycetes</taxon>
        <taxon>Wallemiales</taxon>
        <taxon>Wallemiaceae</taxon>
        <taxon>Wallemia</taxon>
    </lineage>
</organism>
<dbReference type="GO" id="GO:0070402">
    <property type="term" value="F:NADPH binding"/>
    <property type="evidence" value="ECO:0007669"/>
    <property type="project" value="TreeGrafter"/>
</dbReference>
<keyword evidence="1" id="KW-0521">NADP</keyword>
<dbReference type="GO" id="GO:0035925">
    <property type="term" value="F:mRNA 3'-UTR AU-rich region binding"/>
    <property type="evidence" value="ECO:0007669"/>
    <property type="project" value="TreeGrafter"/>
</dbReference>
<dbReference type="Proteomes" id="UP000310689">
    <property type="component" value="Unassembled WGS sequence"/>
</dbReference>
<gene>
    <name evidence="7" type="ORF">E3P86_00369</name>
    <name evidence="6" type="ORF">E3P90_02664</name>
</gene>